<dbReference type="InterPro" id="IPR013785">
    <property type="entry name" value="Aldolase_TIM"/>
</dbReference>
<sequence>MHHKIVLPTSGGNLQTYSLIGIPINAETVDGFRSRSVYAAAHVVCNPLADTNPTEAAEMDWDATLSYRRYLWSLGLSVAEAMDTAQRGMGLKWEATQELIQRSLTEAKAVGGGIACGAGTDQLPTNVHVTLETVEKAYIEQCEFIEKYDGEIILMASRALTACARSADDYYQIYGKILSQVQKPVILHWLGEMFDPALAGYWGHRDLQEARKVVLEIIASHPEKVKGIKVSLLDQDFEITMRRMLPKGVRMYTGDDFNYPTLIRGDGQGYSDALLGIFDPIAPAASAAIRALDRGELDEYERLLAPTLPLSRHIFKAPTYFYKTGVVFMAYLNGHQSHFRMVGGLENARSIVHLSELFMLADQAGLLRDPETAVHRMKTFLSVAGISQ</sequence>
<reference evidence="1 2" key="1">
    <citation type="submission" date="2021-03" db="EMBL/GenBank/DDBJ databases">
        <title>Genomic Encyclopedia of Type Strains, Phase IV (KMG-IV): sequencing the most valuable type-strain genomes for metagenomic binning, comparative biology and taxonomic classification.</title>
        <authorList>
            <person name="Goeker M."/>
        </authorList>
    </citation>
    <scope>NUCLEOTIDE SEQUENCE [LARGE SCALE GENOMIC DNA]</scope>
    <source>
        <strain evidence="1 2">DSM 24738</strain>
    </source>
</reference>
<comment type="caution">
    <text evidence="1">The sequence shown here is derived from an EMBL/GenBank/DDBJ whole genome shotgun (WGS) entry which is preliminary data.</text>
</comment>
<evidence type="ECO:0008006" key="3">
    <source>
        <dbReference type="Google" id="ProtNLM"/>
    </source>
</evidence>
<name>A0ABS4GU79_9BACL</name>
<dbReference type="SUPFAM" id="SSF51569">
    <property type="entry name" value="Aldolase"/>
    <property type="match status" value="1"/>
</dbReference>
<evidence type="ECO:0000313" key="1">
    <source>
        <dbReference type="EMBL" id="MBP1933818.1"/>
    </source>
</evidence>
<protein>
    <recommendedName>
        <fullName evidence="3">Dihydrodipicolinate synthase family protein</fullName>
    </recommendedName>
</protein>
<dbReference type="EMBL" id="JAGGKT010000013">
    <property type="protein sequence ID" value="MBP1933818.1"/>
    <property type="molecule type" value="Genomic_DNA"/>
</dbReference>
<dbReference type="RefSeq" id="WP_209811824.1">
    <property type="nucleotide sequence ID" value="NZ_JAGGKT010000013.1"/>
</dbReference>
<evidence type="ECO:0000313" key="2">
    <source>
        <dbReference type="Proteomes" id="UP001519343"/>
    </source>
</evidence>
<accession>A0ABS4GU79</accession>
<organism evidence="1 2">
    <name type="scientific">Ammoniphilus resinae</name>
    <dbReference type="NCBI Taxonomy" id="861532"/>
    <lineage>
        <taxon>Bacteria</taxon>
        <taxon>Bacillati</taxon>
        <taxon>Bacillota</taxon>
        <taxon>Bacilli</taxon>
        <taxon>Bacillales</taxon>
        <taxon>Paenibacillaceae</taxon>
        <taxon>Aneurinibacillus group</taxon>
        <taxon>Ammoniphilus</taxon>
    </lineage>
</organism>
<dbReference type="Gene3D" id="3.20.20.70">
    <property type="entry name" value="Aldolase class I"/>
    <property type="match status" value="1"/>
</dbReference>
<dbReference type="Proteomes" id="UP001519343">
    <property type="component" value="Unassembled WGS sequence"/>
</dbReference>
<gene>
    <name evidence="1" type="ORF">J2Z37_003831</name>
</gene>
<dbReference type="Pfam" id="PF06187">
    <property type="entry name" value="DUF993"/>
    <property type="match status" value="1"/>
</dbReference>
<dbReference type="InterPro" id="IPR009334">
    <property type="entry name" value="DUF993"/>
</dbReference>
<proteinExistence type="predicted"/>
<keyword evidence="2" id="KW-1185">Reference proteome</keyword>